<evidence type="ECO:0000256" key="6">
    <source>
        <dbReference type="RuleBase" id="RU003983"/>
    </source>
</evidence>
<keyword evidence="1 6" id="KW-0645">Protease</keyword>
<dbReference type="OrthoDB" id="7464992at2759"/>
<keyword evidence="4 6" id="KW-0862">Zinc</keyword>
<evidence type="ECO:0000256" key="3">
    <source>
        <dbReference type="ARBA" id="ARBA00022801"/>
    </source>
</evidence>
<feature type="domain" description="Peptidase M48" evidence="7">
    <location>
        <begin position="121"/>
        <end position="302"/>
    </location>
</feature>
<evidence type="ECO:0000259" key="7">
    <source>
        <dbReference type="Pfam" id="PF01435"/>
    </source>
</evidence>
<evidence type="ECO:0000256" key="2">
    <source>
        <dbReference type="ARBA" id="ARBA00022723"/>
    </source>
</evidence>
<dbReference type="EMBL" id="ML978724">
    <property type="protein sequence ID" value="KAF2086408.1"/>
    <property type="molecule type" value="Genomic_DNA"/>
</dbReference>
<evidence type="ECO:0000256" key="1">
    <source>
        <dbReference type="ARBA" id="ARBA00022670"/>
    </source>
</evidence>
<organism evidence="8 9">
    <name type="scientific">Saccharata proteae CBS 121410</name>
    <dbReference type="NCBI Taxonomy" id="1314787"/>
    <lineage>
        <taxon>Eukaryota</taxon>
        <taxon>Fungi</taxon>
        <taxon>Dikarya</taxon>
        <taxon>Ascomycota</taxon>
        <taxon>Pezizomycotina</taxon>
        <taxon>Dothideomycetes</taxon>
        <taxon>Dothideomycetes incertae sedis</taxon>
        <taxon>Botryosphaeriales</taxon>
        <taxon>Saccharataceae</taxon>
        <taxon>Saccharata</taxon>
    </lineage>
</organism>
<dbReference type="CDD" id="cd07331">
    <property type="entry name" value="M48C_Oma1_like"/>
    <property type="match status" value="1"/>
</dbReference>
<dbReference type="GO" id="GO:0006515">
    <property type="term" value="P:protein quality control for misfolded or incompletely synthesized proteins"/>
    <property type="evidence" value="ECO:0007669"/>
    <property type="project" value="TreeGrafter"/>
</dbReference>
<dbReference type="Gene3D" id="3.30.2010.10">
    <property type="entry name" value="Metalloproteases ('zincins'), catalytic domain"/>
    <property type="match status" value="1"/>
</dbReference>
<dbReference type="GO" id="GO:0005743">
    <property type="term" value="C:mitochondrial inner membrane"/>
    <property type="evidence" value="ECO:0007669"/>
    <property type="project" value="TreeGrafter"/>
</dbReference>
<comment type="caution">
    <text evidence="8">The sequence shown here is derived from an EMBL/GenBank/DDBJ whole genome shotgun (WGS) entry which is preliminary data.</text>
</comment>
<evidence type="ECO:0000256" key="5">
    <source>
        <dbReference type="ARBA" id="ARBA00023049"/>
    </source>
</evidence>
<evidence type="ECO:0000313" key="8">
    <source>
        <dbReference type="EMBL" id="KAF2086408.1"/>
    </source>
</evidence>
<name>A0A9P4HUY8_9PEZI</name>
<protein>
    <recommendedName>
        <fullName evidence="7">Peptidase M48 domain-containing protein</fullName>
    </recommendedName>
</protein>
<dbReference type="InterPro" id="IPR001915">
    <property type="entry name" value="Peptidase_M48"/>
</dbReference>
<comment type="similarity">
    <text evidence="6">Belongs to the peptidase M48 family.</text>
</comment>
<gene>
    <name evidence="8" type="ORF">K490DRAFT_66598</name>
</gene>
<evidence type="ECO:0000256" key="4">
    <source>
        <dbReference type="ARBA" id="ARBA00022833"/>
    </source>
</evidence>
<sequence length="382" mass="41587">MLASRFLRSTAAARRPTCAPSAARNVRYQGYYRGRPRYVNAGPKPNILQRWAARPTFYYEVGGLAAATGVFVVANTEVVPVSGRRRFNLVSEAMEEAAGEKAYQEALRAYGPHILPAWDSRSRMVNRVMSRLIPVSGYPNADWKVHVIDDPMPNAFVIPGGKVFVFSGILPICGNEDGLAAVLGHEIAHNVAHHMAEKMTKSSILRLVGLLADFALLASGVGVTGLSRNVLDLAFEKPGSRSQESEADYIGLMMMARACYNPEAAAHMWATMEKVDKEGASVPQFLSTHPAHQNRQKKIREWLPEAKDKQMESDCSQTAGFGRNSPAWELSGSQSVLTDADHAVPIALQERSVSASVSASAISDDRARNAGVVQNAALIRAW</sequence>
<keyword evidence="2" id="KW-0479">Metal-binding</keyword>
<accession>A0A9P4HUY8</accession>
<dbReference type="GO" id="GO:0046872">
    <property type="term" value="F:metal ion binding"/>
    <property type="evidence" value="ECO:0007669"/>
    <property type="project" value="UniProtKB-KW"/>
</dbReference>
<dbReference type="Pfam" id="PF01435">
    <property type="entry name" value="Peptidase_M48"/>
    <property type="match status" value="1"/>
</dbReference>
<keyword evidence="3 6" id="KW-0378">Hydrolase</keyword>
<evidence type="ECO:0000313" key="9">
    <source>
        <dbReference type="Proteomes" id="UP000799776"/>
    </source>
</evidence>
<dbReference type="InterPro" id="IPR051156">
    <property type="entry name" value="Mito/Outer_Membr_Metalloprot"/>
</dbReference>
<dbReference type="GO" id="GO:0034982">
    <property type="term" value="P:mitochondrial protein processing"/>
    <property type="evidence" value="ECO:0007669"/>
    <property type="project" value="TreeGrafter"/>
</dbReference>
<dbReference type="GO" id="GO:0004222">
    <property type="term" value="F:metalloendopeptidase activity"/>
    <property type="evidence" value="ECO:0007669"/>
    <property type="project" value="InterPro"/>
</dbReference>
<proteinExistence type="inferred from homology"/>
<keyword evidence="9" id="KW-1185">Reference proteome</keyword>
<keyword evidence="5 6" id="KW-0482">Metalloprotease</keyword>
<dbReference type="AlphaFoldDB" id="A0A9P4HUY8"/>
<reference evidence="8" key="1">
    <citation type="journal article" date="2020" name="Stud. Mycol.">
        <title>101 Dothideomycetes genomes: a test case for predicting lifestyles and emergence of pathogens.</title>
        <authorList>
            <person name="Haridas S."/>
            <person name="Albert R."/>
            <person name="Binder M."/>
            <person name="Bloem J."/>
            <person name="Labutti K."/>
            <person name="Salamov A."/>
            <person name="Andreopoulos B."/>
            <person name="Baker S."/>
            <person name="Barry K."/>
            <person name="Bills G."/>
            <person name="Bluhm B."/>
            <person name="Cannon C."/>
            <person name="Castanera R."/>
            <person name="Culley D."/>
            <person name="Daum C."/>
            <person name="Ezra D."/>
            <person name="Gonzalez J."/>
            <person name="Henrissat B."/>
            <person name="Kuo A."/>
            <person name="Liang C."/>
            <person name="Lipzen A."/>
            <person name="Lutzoni F."/>
            <person name="Magnuson J."/>
            <person name="Mondo S."/>
            <person name="Nolan M."/>
            <person name="Ohm R."/>
            <person name="Pangilinan J."/>
            <person name="Park H.-J."/>
            <person name="Ramirez L."/>
            <person name="Alfaro M."/>
            <person name="Sun H."/>
            <person name="Tritt A."/>
            <person name="Yoshinaga Y."/>
            <person name="Zwiers L.-H."/>
            <person name="Turgeon B."/>
            <person name="Goodwin S."/>
            <person name="Spatafora J."/>
            <person name="Crous P."/>
            <person name="Grigoriev I."/>
        </authorList>
    </citation>
    <scope>NUCLEOTIDE SEQUENCE</scope>
    <source>
        <strain evidence="8">CBS 121410</strain>
    </source>
</reference>
<dbReference type="PANTHER" id="PTHR22726:SF1">
    <property type="entry name" value="METALLOENDOPEPTIDASE OMA1, MITOCHONDRIAL"/>
    <property type="match status" value="1"/>
</dbReference>
<dbReference type="PANTHER" id="PTHR22726">
    <property type="entry name" value="METALLOENDOPEPTIDASE OMA1"/>
    <property type="match status" value="1"/>
</dbReference>
<dbReference type="Proteomes" id="UP000799776">
    <property type="component" value="Unassembled WGS sequence"/>
</dbReference>
<comment type="cofactor">
    <cofactor evidence="6">
        <name>Zn(2+)</name>
        <dbReference type="ChEBI" id="CHEBI:29105"/>
    </cofactor>
    <text evidence="6">Binds 1 zinc ion per subunit.</text>
</comment>